<dbReference type="PROSITE" id="PS50893">
    <property type="entry name" value="ABC_TRANSPORTER_2"/>
    <property type="match status" value="1"/>
</dbReference>
<keyword evidence="7" id="KW-1185">Reference proteome</keyword>
<dbReference type="GO" id="GO:0016887">
    <property type="term" value="F:ATP hydrolysis activity"/>
    <property type="evidence" value="ECO:0007669"/>
    <property type="project" value="InterPro"/>
</dbReference>
<evidence type="ECO:0000259" key="5">
    <source>
        <dbReference type="PROSITE" id="PS50893"/>
    </source>
</evidence>
<feature type="domain" description="ABC transporter" evidence="5">
    <location>
        <begin position="9"/>
        <end position="237"/>
    </location>
</feature>
<sequence>MYNSPPMIIETQDLNFGFDRHRQLIKNLNIMVPRGSIYGFLGPNGAGKTTTIRLLLGLLSAVPNKIYLFRQPLEENKMSIFSRIGALIEQPSLYEHLSGRDNLIVTQRLRNIRANRVEEVLKIVDLHKDARKRVSAYSMGMKQRLGIAIALLAEPDLLILDEPINGLDPNGIIEIRELLIKLNQENGTSIFLSSHQLPEIEKLVTHLGIIDNGQLIFQGTIQDLGFAQGRHSHLKIETNDNTKAQILIEETFGLRLSNDGNYLEVTYGDKEQIASLCNLLVSAGISIFHIEKAKSDLESLFLNILKKA</sequence>
<dbReference type="Proteomes" id="UP000294850">
    <property type="component" value="Unassembled WGS sequence"/>
</dbReference>
<dbReference type="InterPro" id="IPR003593">
    <property type="entry name" value="AAA+_ATPase"/>
</dbReference>
<evidence type="ECO:0000256" key="3">
    <source>
        <dbReference type="ARBA" id="ARBA00022741"/>
    </source>
</evidence>
<dbReference type="Gene3D" id="3.40.50.300">
    <property type="entry name" value="P-loop containing nucleotide triphosphate hydrolases"/>
    <property type="match status" value="1"/>
</dbReference>
<keyword evidence="4 6" id="KW-0067">ATP-binding</keyword>
<accession>A0A4V2Z315</accession>
<dbReference type="PANTHER" id="PTHR43335:SF4">
    <property type="entry name" value="ABC TRANSPORTER, ATP-BINDING PROTEIN"/>
    <property type="match status" value="1"/>
</dbReference>
<dbReference type="AlphaFoldDB" id="A0A4V2Z315"/>
<evidence type="ECO:0000256" key="2">
    <source>
        <dbReference type="ARBA" id="ARBA00022448"/>
    </source>
</evidence>
<keyword evidence="3" id="KW-0547">Nucleotide-binding</keyword>
<dbReference type="PANTHER" id="PTHR43335">
    <property type="entry name" value="ABC TRANSPORTER, ATP-BINDING PROTEIN"/>
    <property type="match status" value="1"/>
</dbReference>
<gene>
    <name evidence="6" type="ORF">E0F88_26330</name>
</gene>
<dbReference type="InterPro" id="IPR027417">
    <property type="entry name" value="P-loop_NTPase"/>
</dbReference>
<reference evidence="6 7" key="1">
    <citation type="submission" date="2019-03" db="EMBL/GenBank/DDBJ databases">
        <title>Dyadobacter AR-3-6 sp. nov., isolated from arctic soil.</title>
        <authorList>
            <person name="Chaudhary D.K."/>
        </authorList>
    </citation>
    <scope>NUCLEOTIDE SEQUENCE [LARGE SCALE GENOMIC DNA]</scope>
    <source>
        <strain evidence="6 7">AR-3-6</strain>
    </source>
</reference>
<dbReference type="EMBL" id="SMFL01000013">
    <property type="protein sequence ID" value="TDE11018.1"/>
    <property type="molecule type" value="Genomic_DNA"/>
</dbReference>
<protein>
    <submittedName>
        <fullName evidence="6">ABC transporter ATP-binding protein</fullName>
    </submittedName>
</protein>
<organism evidence="6 7">
    <name type="scientific">Dyadobacter psychrotolerans</name>
    <dbReference type="NCBI Taxonomy" id="2541721"/>
    <lineage>
        <taxon>Bacteria</taxon>
        <taxon>Pseudomonadati</taxon>
        <taxon>Bacteroidota</taxon>
        <taxon>Cytophagia</taxon>
        <taxon>Cytophagales</taxon>
        <taxon>Spirosomataceae</taxon>
        <taxon>Dyadobacter</taxon>
    </lineage>
</organism>
<dbReference type="Pfam" id="PF00005">
    <property type="entry name" value="ABC_tran"/>
    <property type="match status" value="1"/>
</dbReference>
<comment type="similarity">
    <text evidence="1">Belongs to the ABC transporter superfamily.</text>
</comment>
<dbReference type="SUPFAM" id="SSF52540">
    <property type="entry name" value="P-loop containing nucleoside triphosphate hydrolases"/>
    <property type="match status" value="1"/>
</dbReference>
<evidence type="ECO:0000256" key="1">
    <source>
        <dbReference type="ARBA" id="ARBA00005417"/>
    </source>
</evidence>
<keyword evidence="2" id="KW-0813">Transport</keyword>
<name>A0A4V2Z315_9BACT</name>
<dbReference type="GO" id="GO:0005524">
    <property type="term" value="F:ATP binding"/>
    <property type="evidence" value="ECO:0007669"/>
    <property type="project" value="UniProtKB-KW"/>
</dbReference>
<comment type="caution">
    <text evidence="6">The sequence shown here is derived from an EMBL/GenBank/DDBJ whole genome shotgun (WGS) entry which is preliminary data.</text>
</comment>
<proteinExistence type="inferred from homology"/>
<dbReference type="OrthoDB" id="9808363at2"/>
<dbReference type="InterPro" id="IPR003439">
    <property type="entry name" value="ABC_transporter-like_ATP-bd"/>
</dbReference>
<dbReference type="SMART" id="SM00382">
    <property type="entry name" value="AAA"/>
    <property type="match status" value="1"/>
</dbReference>
<evidence type="ECO:0000313" key="7">
    <source>
        <dbReference type="Proteomes" id="UP000294850"/>
    </source>
</evidence>
<evidence type="ECO:0000256" key="4">
    <source>
        <dbReference type="ARBA" id="ARBA00022840"/>
    </source>
</evidence>
<evidence type="ECO:0000313" key="6">
    <source>
        <dbReference type="EMBL" id="TDE11018.1"/>
    </source>
</evidence>